<proteinExistence type="predicted"/>
<sequence>MILATTIKEFLIKFPSTSSSPRRFLHSVPVACGALSSAVSSQEDRALDPLELFEYYRRFKQLSVADTQCFHSQLIKYGSLHSSVFVANSLVDSYCKCADMWDAMKVFEEMPERDVVSWNIVVSGCNRGSLFAESWELFCRMHCSGYQADGMTYGTALFACVVRGDLACGMQVYALANKSGFLGDYYVRAG</sequence>
<evidence type="ECO:0000313" key="1">
    <source>
        <dbReference type="EMBL" id="KAI4326635.1"/>
    </source>
</evidence>
<comment type="caution">
    <text evidence="1">The sequence shown here is derived from an EMBL/GenBank/DDBJ whole genome shotgun (WGS) entry which is preliminary data.</text>
</comment>
<dbReference type="EMBL" id="CM042888">
    <property type="protein sequence ID" value="KAI4326635.1"/>
    <property type="molecule type" value="Genomic_DNA"/>
</dbReference>
<organism evidence="1 2">
    <name type="scientific">Melastoma candidum</name>
    <dbReference type="NCBI Taxonomy" id="119954"/>
    <lineage>
        <taxon>Eukaryota</taxon>
        <taxon>Viridiplantae</taxon>
        <taxon>Streptophyta</taxon>
        <taxon>Embryophyta</taxon>
        <taxon>Tracheophyta</taxon>
        <taxon>Spermatophyta</taxon>
        <taxon>Magnoliopsida</taxon>
        <taxon>eudicotyledons</taxon>
        <taxon>Gunneridae</taxon>
        <taxon>Pentapetalae</taxon>
        <taxon>rosids</taxon>
        <taxon>malvids</taxon>
        <taxon>Myrtales</taxon>
        <taxon>Melastomataceae</taxon>
        <taxon>Melastomatoideae</taxon>
        <taxon>Melastomateae</taxon>
        <taxon>Melastoma</taxon>
    </lineage>
</organism>
<dbReference type="Proteomes" id="UP001057402">
    <property type="component" value="Chromosome 9"/>
</dbReference>
<accession>A0ACB9MQS7</accession>
<protein>
    <submittedName>
        <fullName evidence="1">Uncharacterized protein</fullName>
    </submittedName>
</protein>
<reference evidence="2" key="1">
    <citation type="journal article" date="2023" name="Front. Plant Sci.">
        <title>Chromosomal-level genome assembly of Melastoma candidum provides insights into trichome evolution.</title>
        <authorList>
            <person name="Zhong Y."/>
            <person name="Wu W."/>
            <person name="Sun C."/>
            <person name="Zou P."/>
            <person name="Liu Y."/>
            <person name="Dai S."/>
            <person name="Zhou R."/>
        </authorList>
    </citation>
    <scope>NUCLEOTIDE SEQUENCE [LARGE SCALE GENOMIC DNA]</scope>
</reference>
<name>A0ACB9MQS7_9MYRT</name>
<evidence type="ECO:0000313" key="2">
    <source>
        <dbReference type="Proteomes" id="UP001057402"/>
    </source>
</evidence>
<gene>
    <name evidence="1" type="ORF">MLD38_031926</name>
</gene>
<keyword evidence="2" id="KW-1185">Reference proteome</keyword>